<accession>A0A1F5SIM1</accession>
<organism evidence="1 2">
    <name type="scientific">Candidatus Falkowbacteria bacterium RIFOXYA2_FULL_47_9</name>
    <dbReference type="NCBI Taxonomy" id="1797995"/>
    <lineage>
        <taxon>Bacteria</taxon>
        <taxon>Candidatus Falkowiibacteriota</taxon>
    </lineage>
</organism>
<evidence type="ECO:0000313" key="2">
    <source>
        <dbReference type="Proteomes" id="UP000178925"/>
    </source>
</evidence>
<comment type="caution">
    <text evidence="1">The sequence shown here is derived from an EMBL/GenBank/DDBJ whole genome shotgun (WGS) entry which is preliminary data.</text>
</comment>
<protein>
    <recommendedName>
        <fullName evidence="3">DUF3006 domain-containing protein</fullName>
    </recommendedName>
</protein>
<dbReference type="Gene3D" id="6.20.120.50">
    <property type="match status" value="1"/>
</dbReference>
<proteinExistence type="predicted"/>
<dbReference type="Proteomes" id="UP000178925">
    <property type="component" value="Unassembled WGS sequence"/>
</dbReference>
<reference evidence="1 2" key="1">
    <citation type="journal article" date="2016" name="Nat. Commun.">
        <title>Thousands of microbial genomes shed light on interconnected biogeochemical processes in an aquifer system.</title>
        <authorList>
            <person name="Anantharaman K."/>
            <person name="Brown C.T."/>
            <person name="Hug L.A."/>
            <person name="Sharon I."/>
            <person name="Castelle C.J."/>
            <person name="Probst A.J."/>
            <person name="Thomas B.C."/>
            <person name="Singh A."/>
            <person name="Wilkins M.J."/>
            <person name="Karaoz U."/>
            <person name="Brodie E.L."/>
            <person name="Williams K.H."/>
            <person name="Hubbard S.S."/>
            <person name="Banfield J.F."/>
        </authorList>
    </citation>
    <scope>NUCLEOTIDE SEQUENCE [LARGE SCALE GENOMIC DNA]</scope>
</reference>
<evidence type="ECO:0000313" key="1">
    <source>
        <dbReference type="EMBL" id="OGF26520.1"/>
    </source>
</evidence>
<gene>
    <name evidence="1" type="ORF">A2242_03865</name>
</gene>
<name>A0A1F5SIM1_9BACT</name>
<dbReference type="InterPro" id="IPR021377">
    <property type="entry name" value="DUF3006"/>
</dbReference>
<evidence type="ECO:0008006" key="3">
    <source>
        <dbReference type="Google" id="ProtNLM"/>
    </source>
</evidence>
<dbReference type="STRING" id="1797995.A2242_03865"/>
<sequence length="73" mass="7893">MNVVNATIDRFEGDRAVLTAGAQRFTLPRTVLPAGCAEGEAVVLTVTRAGERTAEKKQQAKEILNEILHSAEE</sequence>
<dbReference type="Pfam" id="PF11213">
    <property type="entry name" value="DUF3006"/>
    <property type="match status" value="1"/>
</dbReference>
<dbReference type="EMBL" id="MFGC01000045">
    <property type="protein sequence ID" value="OGF26520.1"/>
    <property type="molecule type" value="Genomic_DNA"/>
</dbReference>
<dbReference type="AlphaFoldDB" id="A0A1F5SIM1"/>